<dbReference type="InterPro" id="IPR013876">
    <property type="entry name" value="TFIIH_BTF_p62_N"/>
</dbReference>
<evidence type="ECO:0000256" key="7">
    <source>
        <dbReference type="SAM" id="MobiDB-lite"/>
    </source>
</evidence>
<evidence type="ECO:0000256" key="3">
    <source>
        <dbReference type="ARBA" id="ARBA00022737"/>
    </source>
</evidence>
<evidence type="ECO:0000256" key="6">
    <source>
        <dbReference type="ARBA" id="ARBA00023242"/>
    </source>
</evidence>
<dbReference type="SUPFAM" id="SSF140383">
    <property type="entry name" value="BSD domain-like"/>
    <property type="match status" value="2"/>
</dbReference>
<dbReference type="Proteomes" id="UP001314170">
    <property type="component" value="Unassembled WGS sequence"/>
</dbReference>
<dbReference type="Gene3D" id="1.10.3970.10">
    <property type="entry name" value="BSD domain"/>
    <property type="match status" value="1"/>
</dbReference>
<keyword evidence="10" id="KW-1185">Reference proteome</keyword>
<proteinExistence type="inferred from homology"/>
<evidence type="ECO:0000259" key="8">
    <source>
        <dbReference type="PROSITE" id="PS50858"/>
    </source>
</evidence>
<dbReference type="PROSITE" id="PS50858">
    <property type="entry name" value="BSD"/>
    <property type="match status" value="1"/>
</dbReference>
<comment type="subcellular location">
    <subcellularLocation>
        <location evidence="1">Nucleus</location>
    </subcellularLocation>
</comment>
<dbReference type="SMART" id="SM00751">
    <property type="entry name" value="BSD"/>
    <property type="match status" value="2"/>
</dbReference>
<protein>
    <recommendedName>
        <fullName evidence="8">BSD domain-containing protein</fullName>
    </recommendedName>
</protein>
<evidence type="ECO:0000256" key="5">
    <source>
        <dbReference type="ARBA" id="ARBA00023163"/>
    </source>
</evidence>
<feature type="compositionally biased region" description="Polar residues" evidence="7">
    <location>
        <begin position="113"/>
        <end position="122"/>
    </location>
</feature>
<comment type="similarity">
    <text evidence="2">Belongs to the TFB1 family.</text>
</comment>
<sequence length="636" mass="71930">MASGQVSKRVKFKSSVKDPGTPGRLFLTLERLMFKPNSPNSATKLNMEFKFIKNHRYTKEGSNKAPMLNLTSSQGVSYIFEFESYDDLQVCKECVGKALSKTGETPKPVDTSEVPSEQPSTEELLSRMNMLRENRAWKDDGKRVQKPMLLYFLKKSKKVLDISDFFLYELQKLHKRFVRDGILTEAEFWATRKKLLGANSSKKSKQRTGLKSVMLSDTKPSTDGRTNKVTFTLTPEIVREIFAEKPAVHQAYMELVPKKMSERDFWSKYCRAEYLQHAKSANAAAAAEAEAAEDEELALFLKPDNLLAKETKRKIKCVDPTLDLEADEGDDYTHLPDHGIVRDGSKEITESQRQLHIRTLSQELNRHAAVVLQGTPIDEEQLKDTQTVAEALNQSKHGQDTSNEEADMNANQDRLSRISKMMEIDDLQASSDLPLAPLSIKDPRDYFDSQQASALKTSRDTSIGTDPVKRNLSAGESYASLRDSISLIKTTGLVDPIITPEVAVKVLSVLTHNISSTKYDLGKNPGLSVLDTLPNTIKEELLYHWTSLQELLRHYWSSYPITTTYLYTKVSRLKDAMSKIDSQLQELKESVLSDLRHQVTLLIRPMQQALEAAMQHYDAEMQKRSARSAERSNGYT</sequence>
<dbReference type="Pfam" id="PF03909">
    <property type="entry name" value="BSD"/>
    <property type="match status" value="1"/>
</dbReference>
<dbReference type="GO" id="GO:0006351">
    <property type="term" value="P:DNA-templated transcription"/>
    <property type="evidence" value="ECO:0007669"/>
    <property type="project" value="InterPro"/>
</dbReference>
<comment type="caution">
    <text evidence="9">The sequence shown here is derived from an EMBL/GenBank/DDBJ whole genome shotgun (WGS) entry which is preliminary data.</text>
</comment>
<reference evidence="9 10" key="1">
    <citation type="submission" date="2024-01" db="EMBL/GenBank/DDBJ databases">
        <authorList>
            <person name="Waweru B."/>
        </authorList>
    </citation>
    <scope>NUCLEOTIDE SEQUENCE [LARGE SCALE GENOMIC DNA]</scope>
</reference>
<dbReference type="GO" id="GO:0000439">
    <property type="term" value="C:transcription factor TFIIH core complex"/>
    <property type="evidence" value="ECO:0007669"/>
    <property type="project" value="InterPro"/>
</dbReference>
<gene>
    <name evidence="9" type="ORF">DCAF_LOCUS25414</name>
</gene>
<organism evidence="9 10">
    <name type="scientific">Dovyalis caffra</name>
    <dbReference type="NCBI Taxonomy" id="77055"/>
    <lineage>
        <taxon>Eukaryota</taxon>
        <taxon>Viridiplantae</taxon>
        <taxon>Streptophyta</taxon>
        <taxon>Embryophyta</taxon>
        <taxon>Tracheophyta</taxon>
        <taxon>Spermatophyta</taxon>
        <taxon>Magnoliopsida</taxon>
        <taxon>eudicotyledons</taxon>
        <taxon>Gunneridae</taxon>
        <taxon>Pentapetalae</taxon>
        <taxon>rosids</taxon>
        <taxon>fabids</taxon>
        <taxon>Malpighiales</taxon>
        <taxon>Salicaceae</taxon>
        <taxon>Flacourtieae</taxon>
        <taxon>Dovyalis</taxon>
    </lineage>
</organism>
<feature type="domain" description="BSD" evidence="8">
    <location>
        <begin position="225"/>
        <end position="277"/>
    </location>
</feature>
<dbReference type="PANTHER" id="PTHR12856">
    <property type="entry name" value="TRANSCRIPTION INITIATION FACTOR IIH-RELATED"/>
    <property type="match status" value="1"/>
</dbReference>
<dbReference type="InterPro" id="IPR005607">
    <property type="entry name" value="BSD_dom"/>
</dbReference>
<dbReference type="SUPFAM" id="SSF50729">
    <property type="entry name" value="PH domain-like"/>
    <property type="match status" value="1"/>
</dbReference>
<dbReference type="GO" id="GO:0006289">
    <property type="term" value="P:nucleotide-excision repair"/>
    <property type="evidence" value="ECO:0007669"/>
    <property type="project" value="InterPro"/>
</dbReference>
<evidence type="ECO:0000313" key="10">
    <source>
        <dbReference type="Proteomes" id="UP001314170"/>
    </source>
</evidence>
<keyword evidence="3" id="KW-0677">Repeat</keyword>
<dbReference type="EMBL" id="CAWUPB010001195">
    <property type="protein sequence ID" value="CAK7354936.1"/>
    <property type="molecule type" value="Genomic_DNA"/>
</dbReference>
<dbReference type="InterPro" id="IPR027079">
    <property type="entry name" value="Tfb1/GTF2H1"/>
</dbReference>
<evidence type="ECO:0000313" key="9">
    <source>
        <dbReference type="EMBL" id="CAK7354936.1"/>
    </source>
</evidence>
<dbReference type="Pfam" id="PF08567">
    <property type="entry name" value="PH_TFIIH"/>
    <property type="match status" value="1"/>
</dbReference>
<name>A0AAV1SQJ3_9ROSI</name>
<feature type="region of interest" description="Disordered" evidence="7">
    <location>
        <begin position="200"/>
        <end position="221"/>
    </location>
</feature>
<feature type="region of interest" description="Disordered" evidence="7">
    <location>
        <begin position="102"/>
        <end position="122"/>
    </location>
</feature>
<keyword evidence="6" id="KW-0539">Nucleus</keyword>
<dbReference type="AlphaFoldDB" id="A0AAV1SQJ3"/>
<dbReference type="InterPro" id="IPR035925">
    <property type="entry name" value="BSD_dom_sf"/>
</dbReference>
<keyword evidence="4" id="KW-0805">Transcription regulation</keyword>
<evidence type="ECO:0000256" key="2">
    <source>
        <dbReference type="ARBA" id="ARBA00009448"/>
    </source>
</evidence>
<evidence type="ECO:0000256" key="4">
    <source>
        <dbReference type="ARBA" id="ARBA00023015"/>
    </source>
</evidence>
<keyword evidence="5" id="KW-0804">Transcription</keyword>
<evidence type="ECO:0000256" key="1">
    <source>
        <dbReference type="ARBA" id="ARBA00004123"/>
    </source>
</evidence>
<accession>A0AAV1SQJ3</accession>